<evidence type="ECO:0000313" key="3">
    <source>
        <dbReference type="EMBL" id="KIL49259.1"/>
    </source>
</evidence>
<dbReference type="Proteomes" id="UP000031938">
    <property type="component" value="Unassembled WGS sequence"/>
</dbReference>
<gene>
    <name evidence="3" type="ORF">KP78_07270</name>
</gene>
<sequence length="175" mass="20033">MFTFTLGDTTPEFTLPCVSGEHYSFDADQRKRKGWRLLVFFRGAWCPECVHELREIEEHKGFFEGNHVHITAISTDKLENLKDMAYEHTLTFPILSDEGMRVLKSYSVLIHGDDAPYYDHGIHGEPAYFLFDENGGLLYQQRQTGPYGRPSVNELKKIVQSISANLKSRVAASMQ</sequence>
<dbReference type="InterPro" id="IPR036249">
    <property type="entry name" value="Thioredoxin-like_sf"/>
</dbReference>
<dbReference type="InterPro" id="IPR013766">
    <property type="entry name" value="Thioredoxin_domain"/>
</dbReference>
<dbReference type="Gene3D" id="3.40.30.10">
    <property type="entry name" value="Glutaredoxin"/>
    <property type="match status" value="1"/>
</dbReference>
<dbReference type="PATRIC" id="fig|889306.3.peg.727"/>
<keyword evidence="3" id="KW-0575">Peroxidase</keyword>
<dbReference type="AlphaFoldDB" id="A0A0C2S5F0"/>
<accession>A0A0C2S5F0</accession>
<dbReference type="SUPFAM" id="SSF52833">
    <property type="entry name" value="Thioredoxin-like"/>
    <property type="match status" value="1"/>
</dbReference>
<proteinExistence type="predicted"/>
<dbReference type="STRING" id="889306.KP78_07270"/>
<keyword evidence="3" id="KW-0560">Oxidoreductase</keyword>
<evidence type="ECO:0000313" key="4">
    <source>
        <dbReference type="Proteomes" id="UP000031938"/>
    </source>
</evidence>
<dbReference type="InterPro" id="IPR050553">
    <property type="entry name" value="Thioredoxin_ResA/DsbE_sf"/>
</dbReference>
<keyword evidence="4" id="KW-1185">Reference proteome</keyword>
<dbReference type="OrthoDB" id="9809746at2"/>
<evidence type="ECO:0000259" key="2">
    <source>
        <dbReference type="PROSITE" id="PS51352"/>
    </source>
</evidence>
<comment type="caution">
    <text evidence="3">The sequence shown here is derived from an EMBL/GenBank/DDBJ whole genome shotgun (WGS) entry which is preliminary data.</text>
</comment>
<dbReference type="Pfam" id="PF00578">
    <property type="entry name" value="AhpC-TSA"/>
    <property type="match status" value="1"/>
</dbReference>
<dbReference type="PANTHER" id="PTHR42852">
    <property type="entry name" value="THIOL:DISULFIDE INTERCHANGE PROTEIN DSBE"/>
    <property type="match status" value="1"/>
</dbReference>
<dbReference type="PROSITE" id="PS51352">
    <property type="entry name" value="THIOREDOXIN_2"/>
    <property type="match status" value="1"/>
</dbReference>
<evidence type="ECO:0000256" key="1">
    <source>
        <dbReference type="ARBA" id="ARBA00023157"/>
    </source>
</evidence>
<dbReference type="EC" id="1.11.1.15" evidence="3"/>
<feature type="domain" description="Thioredoxin" evidence="2">
    <location>
        <begin position="4"/>
        <end position="164"/>
    </location>
</feature>
<dbReference type="EMBL" id="JXRP01000009">
    <property type="protein sequence ID" value="KIL49259.1"/>
    <property type="molecule type" value="Genomic_DNA"/>
</dbReference>
<dbReference type="PANTHER" id="PTHR42852:SF17">
    <property type="entry name" value="THIOREDOXIN-LIKE PROTEIN HI_1115"/>
    <property type="match status" value="1"/>
</dbReference>
<organism evidence="3 4">
    <name type="scientific">Jeotgalibacillus soli</name>
    <dbReference type="NCBI Taxonomy" id="889306"/>
    <lineage>
        <taxon>Bacteria</taxon>
        <taxon>Bacillati</taxon>
        <taxon>Bacillota</taxon>
        <taxon>Bacilli</taxon>
        <taxon>Bacillales</taxon>
        <taxon>Caryophanaceae</taxon>
        <taxon>Jeotgalibacillus</taxon>
    </lineage>
</organism>
<name>A0A0C2S5F0_9BACL</name>
<dbReference type="RefSeq" id="WP_041086362.1">
    <property type="nucleotide sequence ID" value="NZ_JXRP01000009.1"/>
</dbReference>
<dbReference type="InterPro" id="IPR000866">
    <property type="entry name" value="AhpC/TSA"/>
</dbReference>
<keyword evidence="1" id="KW-1015">Disulfide bond</keyword>
<protein>
    <submittedName>
        <fullName evidence="3">Peroxiredoxin</fullName>
        <ecNumber evidence="3">1.11.1.15</ecNumber>
    </submittedName>
</protein>
<reference evidence="3 4" key="1">
    <citation type="submission" date="2015-01" db="EMBL/GenBank/DDBJ databases">
        <title>Genome sequencing of Jeotgalibacillus soli.</title>
        <authorList>
            <person name="Goh K.M."/>
            <person name="Chan K.-G."/>
            <person name="Yaakop A.S."/>
            <person name="Ee R."/>
            <person name="Gan H.M."/>
            <person name="Chan C.S."/>
        </authorList>
    </citation>
    <scope>NUCLEOTIDE SEQUENCE [LARGE SCALE GENOMIC DNA]</scope>
    <source>
        <strain evidence="3 4">P9</strain>
    </source>
</reference>
<dbReference type="GO" id="GO:0004601">
    <property type="term" value="F:peroxidase activity"/>
    <property type="evidence" value="ECO:0007669"/>
    <property type="project" value="UniProtKB-KW"/>
</dbReference>